<evidence type="ECO:0000313" key="2">
    <source>
        <dbReference type="Proteomes" id="UP001054889"/>
    </source>
</evidence>
<dbReference type="AlphaFoldDB" id="A0AAV5ERE6"/>
<reference evidence="1" key="2">
    <citation type="submission" date="2021-12" db="EMBL/GenBank/DDBJ databases">
        <title>Resequencing data analysis of finger millet.</title>
        <authorList>
            <person name="Hatakeyama M."/>
            <person name="Aluri S."/>
            <person name="Balachadran M.T."/>
            <person name="Sivarajan S.R."/>
            <person name="Poveda L."/>
            <person name="Shimizu-Inatsugi R."/>
            <person name="Schlapbach R."/>
            <person name="Sreeman S.M."/>
            <person name="Shimizu K.K."/>
        </authorList>
    </citation>
    <scope>NUCLEOTIDE SEQUENCE</scope>
</reference>
<keyword evidence="2" id="KW-1185">Reference proteome</keyword>
<dbReference type="EMBL" id="BQKI01000077">
    <property type="protein sequence ID" value="GJN24835.1"/>
    <property type="molecule type" value="Genomic_DNA"/>
</dbReference>
<name>A0AAV5ERE6_ELECO</name>
<comment type="caution">
    <text evidence="1">The sequence shown here is derived from an EMBL/GenBank/DDBJ whole genome shotgun (WGS) entry which is preliminary data.</text>
</comment>
<accession>A0AAV5ERE6</accession>
<dbReference type="Proteomes" id="UP001054889">
    <property type="component" value="Unassembled WGS sequence"/>
</dbReference>
<protein>
    <submittedName>
        <fullName evidence="1">Uncharacterized protein</fullName>
    </submittedName>
</protein>
<reference evidence="1" key="1">
    <citation type="journal article" date="2018" name="DNA Res.">
        <title>Multiple hybrid de novo genome assembly of finger millet, an orphan allotetraploid crop.</title>
        <authorList>
            <person name="Hatakeyama M."/>
            <person name="Aluri S."/>
            <person name="Balachadran M.T."/>
            <person name="Sivarajan S.R."/>
            <person name="Patrignani A."/>
            <person name="Gruter S."/>
            <person name="Poveda L."/>
            <person name="Shimizu-Inatsugi R."/>
            <person name="Baeten J."/>
            <person name="Francoijs K.J."/>
            <person name="Nataraja K.N."/>
            <person name="Reddy Y.A.N."/>
            <person name="Phadnis S."/>
            <person name="Ravikumar R.L."/>
            <person name="Schlapbach R."/>
            <person name="Sreeman S.M."/>
            <person name="Shimizu K.K."/>
        </authorList>
    </citation>
    <scope>NUCLEOTIDE SEQUENCE</scope>
</reference>
<proteinExistence type="predicted"/>
<evidence type="ECO:0000313" key="1">
    <source>
        <dbReference type="EMBL" id="GJN24835.1"/>
    </source>
</evidence>
<organism evidence="1 2">
    <name type="scientific">Eleusine coracana subsp. coracana</name>
    <dbReference type="NCBI Taxonomy" id="191504"/>
    <lineage>
        <taxon>Eukaryota</taxon>
        <taxon>Viridiplantae</taxon>
        <taxon>Streptophyta</taxon>
        <taxon>Embryophyta</taxon>
        <taxon>Tracheophyta</taxon>
        <taxon>Spermatophyta</taxon>
        <taxon>Magnoliopsida</taxon>
        <taxon>Liliopsida</taxon>
        <taxon>Poales</taxon>
        <taxon>Poaceae</taxon>
        <taxon>PACMAD clade</taxon>
        <taxon>Chloridoideae</taxon>
        <taxon>Cynodonteae</taxon>
        <taxon>Eleusininae</taxon>
        <taxon>Eleusine</taxon>
    </lineage>
</organism>
<sequence>MEAPLDGATRDLVAHVCRREEPPWLPAAWPRGVKPSAGEQTAGWCARCQSGYAHTNGGVESRASCLDVEQGRHAKACTCRWSAAAAALGHRRTALARESTRE</sequence>
<gene>
    <name evidence="1" type="primary">gb12602</name>
    <name evidence="1" type="ORF">PR202_gb12602</name>
</gene>